<dbReference type="Proteomes" id="UP000565468">
    <property type="component" value="Unassembled WGS sequence"/>
</dbReference>
<evidence type="ECO:0000313" key="2">
    <source>
        <dbReference type="Proteomes" id="UP000565468"/>
    </source>
</evidence>
<dbReference type="Gene3D" id="2.60.120.10">
    <property type="entry name" value="Jelly Rolls"/>
    <property type="match status" value="1"/>
</dbReference>
<dbReference type="RefSeq" id="WP_169506947.1">
    <property type="nucleotide sequence ID" value="NZ_JABBPN010000032.1"/>
</dbReference>
<comment type="caution">
    <text evidence="1">The sequence shown here is derived from an EMBL/GenBank/DDBJ whole genome shotgun (WGS) entry which is preliminary data.</text>
</comment>
<reference evidence="1 2" key="1">
    <citation type="submission" date="2020-04" db="EMBL/GenBank/DDBJ databases">
        <title>Paenibacillus algicola sp. nov., a novel marine bacterium producing alginate lyase.</title>
        <authorList>
            <person name="Huang H."/>
        </authorList>
    </citation>
    <scope>NUCLEOTIDE SEQUENCE [LARGE SCALE GENOMIC DNA]</scope>
    <source>
        <strain evidence="1 2">L7-75</strain>
    </source>
</reference>
<accession>A0A848MCF1</accession>
<dbReference type="InterPro" id="IPR014710">
    <property type="entry name" value="RmlC-like_jellyroll"/>
</dbReference>
<proteinExistence type="predicted"/>
<name>A0A848MCF1_PAELE</name>
<evidence type="ECO:0000313" key="1">
    <source>
        <dbReference type="EMBL" id="NMO98176.1"/>
    </source>
</evidence>
<dbReference type="AlphaFoldDB" id="A0A848MCF1"/>
<dbReference type="InterPro" id="IPR011051">
    <property type="entry name" value="RmlC_Cupin_sf"/>
</dbReference>
<organism evidence="1 2">
    <name type="scientific">Paenibacillus lemnae</name>
    <dbReference type="NCBI Taxonomy" id="1330551"/>
    <lineage>
        <taxon>Bacteria</taxon>
        <taxon>Bacillati</taxon>
        <taxon>Bacillota</taxon>
        <taxon>Bacilli</taxon>
        <taxon>Bacillales</taxon>
        <taxon>Paenibacillaceae</taxon>
        <taxon>Paenibacillus</taxon>
    </lineage>
</organism>
<protein>
    <recommendedName>
        <fullName evidence="3">Cupin domain-containing protein</fullName>
    </recommendedName>
</protein>
<sequence length="144" mass="16394">MSIEEAQLKGINVNFESLENGQIKYKLDGPEGSSYCRTVGAEKGSWQNSHYHQTLFELYVVQEGWIAYAEIDPAGKCEIRILEEGDTVIVEPFVHHNIFLSSNSIIHTVKYGKSSAGIDWFSSEKLDDYIQEFTEDEIIKLKTK</sequence>
<dbReference type="EMBL" id="JABBPN010000032">
    <property type="protein sequence ID" value="NMO98176.1"/>
    <property type="molecule type" value="Genomic_DNA"/>
</dbReference>
<gene>
    <name evidence="1" type="ORF">HII30_20705</name>
</gene>
<keyword evidence="2" id="KW-1185">Reference proteome</keyword>
<dbReference type="CDD" id="cd02208">
    <property type="entry name" value="cupin_RmlC-like"/>
    <property type="match status" value="1"/>
</dbReference>
<dbReference type="SUPFAM" id="SSF51182">
    <property type="entry name" value="RmlC-like cupins"/>
    <property type="match status" value="1"/>
</dbReference>
<evidence type="ECO:0008006" key="3">
    <source>
        <dbReference type="Google" id="ProtNLM"/>
    </source>
</evidence>